<dbReference type="InterPro" id="IPR002645">
    <property type="entry name" value="STAS_dom"/>
</dbReference>
<keyword evidence="3 6" id="KW-1133">Transmembrane helix</keyword>
<dbReference type="GO" id="GO:0016020">
    <property type="term" value="C:membrane"/>
    <property type="evidence" value="ECO:0007669"/>
    <property type="project" value="UniProtKB-SubCell"/>
</dbReference>
<keyword evidence="4 6" id="KW-0472">Membrane</keyword>
<feature type="transmembrane region" description="Helical" evidence="6">
    <location>
        <begin position="304"/>
        <end position="323"/>
    </location>
</feature>
<dbReference type="EMBL" id="LT598489">
    <property type="protein sequence ID" value="SCW00004.1"/>
    <property type="molecule type" value="Genomic_DNA"/>
</dbReference>
<feature type="region of interest" description="Disordered" evidence="5">
    <location>
        <begin position="1"/>
        <end position="62"/>
    </location>
</feature>
<keyword evidence="2 6" id="KW-0812">Transmembrane</keyword>
<evidence type="ECO:0000256" key="2">
    <source>
        <dbReference type="ARBA" id="ARBA00022692"/>
    </source>
</evidence>
<dbReference type="AlphaFoldDB" id="A0A1G4M874"/>
<feature type="transmembrane region" description="Helical" evidence="6">
    <location>
        <begin position="218"/>
        <end position="237"/>
    </location>
</feature>
<evidence type="ECO:0000313" key="8">
    <source>
        <dbReference type="EMBL" id="SCW00004.1"/>
    </source>
</evidence>
<feature type="transmembrane region" description="Helical" evidence="6">
    <location>
        <begin position="493"/>
        <end position="520"/>
    </location>
</feature>
<feature type="transmembrane region" description="Helical" evidence="6">
    <location>
        <begin position="185"/>
        <end position="206"/>
    </location>
</feature>
<feature type="domain" description="STAS" evidence="7">
    <location>
        <begin position="559"/>
        <end position="705"/>
    </location>
</feature>
<dbReference type="Gene3D" id="3.30.750.24">
    <property type="entry name" value="STAS domain"/>
    <property type="match status" value="1"/>
</dbReference>
<gene>
    <name evidence="8" type="ORF">LAFE_0B07316G</name>
</gene>
<name>A0A1G4M874_LACFM</name>
<evidence type="ECO:0000313" key="9">
    <source>
        <dbReference type="Proteomes" id="UP000190831"/>
    </source>
</evidence>
<dbReference type="InterPro" id="IPR011547">
    <property type="entry name" value="SLC26A/SulP_dom"/>
</dbReference>
<dbReference type="PROSITE" id="PS50801">
    <property type="entry name" value="STAS"/>
    <property type="match status" value="1"/>
</dbReference>
<feature type="transmembrane region" description="Helical" evidence="6">
    <location>
        <begin position="396"/>
        <end position="416"/>
    </location>
</feature>
<protein>
    <submittedName>
        <fullName evidence="8">LAFE_0B07316g1_1</fullName>
    </submittedName>
</protein>
<organism evidence="8 9">
    <name type="scientific">Lachancea fermentati</name>
    <name type="common">Zygosaccharomyces fermentati</name>
    <dbReference type="NCBI Taxonomy" id="4955"/>
    <lineage>
        <taxon>Eukaryota</taxon>
        <taxon>Fungi</taxon>
        <taxon>Dikarya</taxon>
        <taxon>Ascomycota</taxon>
        <taxon>Saccharomycotina</taxon>
        <taxon>Saccharomycetes</taxon>
        <taxon>Saccharomycetales</taxon>
        <taxon>Saccharomycetaceae</taxon>
        <taxon>Lachancea</taxon>
    </lineage>
</organism>
<feature type="transmembrane region" description="Helical" evidence="6">
    <location>
        <begin position="271"/>
        <end position="292"/>
    </location>
</feature>
<dbReference type="STRING" id="4955.A0A1G4M874"/>
<accession>A0A1G4M874</accession>
<dbReference type="CDD" id="cd07042">
    <property type="entry name" value="STAS_SulP_like_sulfate_transporter"/>
    <property type="match status" value="1"/>
</dbReference>
<proteinExistence type="predicted"/>
<dbReference type="OrthoDB" id="427213at2759"/>
<dbReference type="InterPro" id="IPR001902">
    <property type="entry name" value="SLC26A/SulP_fam"/>
</dbReference>
<evidence type="ECO:0000256" key="3">
    <source>
        <dbReference type="ARBA" id="ARBA00022989"/>
    </source>
</evidence>
<reference evidence="9" key="1">
    <citation type="submission" date="2016-03" db="EMBL/GenBank/DDBJ databases">
        <authorList>
            <person name="Devillers H."/>
        </authorList>
    </citation>
    <scope>NUCLEOTIDE SEQUENCE [LARGE SCALE GENOMIC DNA]</scope>
</reference>
<evidence type="ECO:0000256" key="6">
    <source>
        <dbReference type="SAM" id="Phobius"/>
    </source>
</evidence>
<dbReference type="GO" id="GO:0055085">
    <property type="term" value="P:transmembrane transport"/>
    <property type="evidence" value="ECO:0007669"/>
    <property type="project" value="InterPro"/>
</dbReference>
<feature type="transmembrane region" description="Helical" evidence="6">
    <location>
        <begin position="455"/>
        <end position="473"/>
    </location>
</feature>
<dbReference type="Pfam" id="PF00916">
    <property type="entry name" value="Sulfate_transp"/>
    <property type="match status" value="1"/>
</dbReference>
<dbReference type="InterPro" id="IPR036513">
    <property type="entry name" value="STAS_dom_sf"/>
</dbReference>
<dbReference type="Proteomes" id="UP000190831">
    <property type="component" value="Chromosome B"/>
</dbReference>
<sequence>MNNETKPLLVRQSKQQYKRSPLYDSLQESIGQSRASSSDSSRTDGNSSHVQTPGNIDDSILPGLTSKTMPTGAFSDSRNLTVWDRLTYYLPCFSWLPSYNLSKFCGDFVAGLSLASFQIPLAMSYATSIAHTPPICGLNSLAFTPFIYAVFGSVPQMIVGPESAISLVVGQAIERITKHDNTLSAVDLCVVMTFISGLILFVFGVLRFGFLDNVLSRALLRGFISAIGVVMVLNSLITELKLKKVFADAPGHYHSPFQKIIFLVEYGPNNYHAPTALLSFTCFSVLMLLRYLKKKLMKRHKWVVFFPEILFVVVSTIILSYTMNIKHDYKIDVVGDIQTDNLTSIKNPLSKTRLELFSDLFYPGFMVALLGFFESTTASKSLGTAYDFAISSNRELIALGSLNLVGSLFGALPSFGGYGRSKINAYSGAQTAISGGCMGLVTIVTIKFLLGFIRYVPVCVLSVVTTVVGISLFEEAPSDIRFHLRCRGYNELIIFTITVLTTFLFSVEAGITVGCAYSIIRLIKNSTKSRIQILGRVAGTSRFVNADEYYRSPIAQEVFDTHLEQIEGCLIVKIPEPLTFTNTEDLKSRLSRLEHYGSVRAHPASPKSGEREKVRNVIFDLHGMTYIDSSAAQILCEIITSYRKRHVSVYFARVPMTPNVRERIMSSGITEMIQLDNSDSGSAQVEIAVAYPQFFETIQSALKAIDTQQSPYISEVASVCTSLSNTYANSSLV</sequence>
<feature type="transmembrane region" description="Helical" evidence="6">
    <location>
        <begin position="356"/>
        <end position="375"/>
    </location>
</feature>
<evidence type="ECO:0000259" key="7">
    <source>
        <dbReference type="PROSITE" id="PS50801"/>
    </source>
</evidence>
<dbReference type="SUPFAM" id="SSF52091">
    <property type="entry name" value="SpoIIaa-like"/>
    <property type="match status" value="1"/>
</dbReference>
<feature type="transmembrane region" description="Helical" evidence="6">
    <location>
        <begin position="428"/>
        <end position="450"/>
    </location>
</feature>
<feature type="compositionally biased region" description="Low complexity" evidence="5">
    <location>
        <begin position="29"/>
        <end position="48"/>
    </location>
</feature>
<dbReference type="OMA" id="TGPMSVT"/>
<evidence type="ECO:0000256" key="5">
    <source>
        <dbReference type="SAM" id="MobiDB-lite"/>
    </source>
</evidence>
<dbReference type="PANTHER" id="PTHR11814">
    <property type="entry name" value="SULFATE TRANSPORTER"/>
    <property type="match status" value="1"/>
</dbReference>
<keyword evidence="9" id="KW-1185">Reference proteome</keyword>
<evidence type="ECO:0000256" key="1">
    <source>
        <dbReference type="ARBA" id="ARBA00004141"/>
    </source>
</evidence>
<comment type="subcellular location">
    <subcellularLocation>
        <location evidence="1">Membrane</location>
        <topology evidence="1">Multi-pass membrane protein</topology>
    </subcellularLocation>
</comment>
<evidence type="ECO:0000256" key="4">
    <source>
        <dbReference type="ARBA" id="ARBA00023136"/>
    </source>
</evidence>
<dbReference type="Pfam" id="PF01740">
    <property type="entry name" value="STAS"/>
    <property type="match status" value="1"/>
</dbReference>